<evidence type="ECO:0000256" key="4">
    <source>
        <dbReference type="ARBA" id="ARBA00023159"/>
    </source>
</evidence>
<dbReference type="InterPro" id="IPR011608">
    <property type="entry name" value="PRD"/>
</dbReference>
<evidence type="ECO:0000256" key="1">
    <source>
        <dbReference type="ARBA" id="ARBA00022679"/>
    </source>
</evidence>
<dbReference type="GO" id="GO:0008982">
    <property type="term" value="F:protein-N(PI)-phosphohistidine-sugar phosphotransferase activity"/>
    <property type="evidence" value="ECO:0007669"/>
    <property type="project" value="InterPro"/>
</dbReference>
<dbReference type="InterPro" id="IPR036390">
    <property type="entry name" value="WH_DNA-bd_sf"/>
</dbReference>
<dbReference type="CDD" id="cd05568">
    <property type="entry name" value="PTS_IIB_bgl_like"/>
    <property type="match status" value="1"/>
</dbReference>
<evidence type="ECO:0000256" key="2">
    <source>
        <dbReference type="ARBA" id="ARBA00022737"/>
    </source>
</evidence>
<keyword evidence="10" id="KW-1185">Reference proteome</keyword>
<comment type="caution">
    <text evidence="9">The sequence shown here is derived from an EMBL/GenBank/DDBJ whole genome shotgun (WGS) entry which is preliminary data.</text>
</comment>
<dbReference type="Pfam" id="PF08279">
    <property type="entry name" value="HTH_11"/>
    <property type="match status" value="1"/>
</dbReference>
<gene>
    <name evidence="9" type="ORF">D3Z33_11085</name>
</gene>
<dbReference type="AlphaFoldDB" id="A0A845R4G2"/>
<evidence type="ECO:0000256" key="3">
    <source>
        <dbReference type="ARBA" id="ARBA00023015"/>
    </source>
</evidence>
<keyword evidence="4" id="KW-0010">Activator</keyword>
<dbReference type="InterPro" id="IPR002178">
    <property type="entry name" value="PTS_EIIA_type-2_dom"/>
</dbReference>
<sequence length="665" mass="76980">MEKLLSTRLNKILDKFINSNEYLTSAYLAKLIGVSSRTIRSDIKELNEFLIPYDIKIISVKGKGSKLDISNKKQCKELLKDVSTREELELTTIPDFPHQRIVYIIKRLLSTNIPITLEKLSDELYVSLSTIKNDLKAVKSTLKDYSLKIIVKENKGIMIEGKEIDKRFCISQYVLNRENINKDMLSDSYNSKISKFNKVDWKFIENILQKELVQQEFYLADIAFNNLIIHIAIALERIILGKFVPLEDKKIEKLKNEKEYYIAENIVKILEGIFKVNIPESETCYITMHLLGSKLLEKDEEKELLHLIDDQIKILISKIINEIKNKLNMDFNNDNKLIYNLALHLKPTLHRAKYNMNIRNPLINDIKNKYPLAFQIGIIATNVIKKETNYVINEDEIGYIAMHFGGALERKKRYNQKTKNIAIICSSGMGTANLLLAKFKNSLSINANFIGTYPLHELDKVKNIKPDIILTTIPIQEEIGIPVILVKTILDDEDLIYIRNKIENSYKYTRSQKSLKNFLKEDLFFTNLDFKNKTDVIKFLTNKMTFEGYINSDIQESIFQREEVSSTAIGNLIAIPHPLKATNIKSSVCVGILKNAIEWEEDRKVQLVLILVLSKNMTNSFEKLFNTIYKATKSSAHVSQLINSKSFKEFYSKFTIEKEEQNKWN</sequence>
<dbReference type="GO" id="GO:0006355">
    <property type="term" value="P:regulation of DNA-templated transcription"/>
    <property type="evidence" value="ECO:0007669"/>
    <property type="project" value="InterPro"/>
</dbReference>
<dbReference type="Gene3D" id="3.40.50.2300">
    <property type="match status" value="1"/>
</dbReference>
<dbReference type="InterPro" id="IPR007737">
    <property type="entry name" value="Mga_HTH"/>
</dbReference>
<dbReference type="SUPFAM" id="SSF63520">
    <property type="entry name" value="PTS-regulatory domain, PRD"/>
    <property type="match status" value="2"/>
</dbReference>
<dbReference type="InterPro" id="IPR050661">
    <property type="entry name" value="BglG_antiterminators"/>
</dbReference>
<dbReference type="Gene3D" id="1.10.1790.10">
    <property type="entry name" value="PRD domain"/>
    <property type="match status" value="2"/>
</dbReference>
<accession>A0A845R4G2</accession>
<protein>
    <submittedName>
        <fullName evidence="9">Transcription antiterminator</fullName>
    </submittedName>
</protein>
<dbReference type="Pfam" id="PF05043">
    <property type="entry name" value="Mga"/>
    <property type="match status" value="1"/>
</dbReference>
<keyword evidence="1" id="KW-0808">Transferase</keyword>
<dbReference type="SUPFAM" id="SSF55804">
    <property type="entry name" value="Phoshotransferase/anion transport protein"/>
    <property type="match status" value="1"/>
</dbReference>
<evidence type="ECO:0000313" key="9">
    <source>
        <dbReference type="EMBL" id="NBI07393.1"/>
    </source>
</evidence>
<dbReference type="PANTHER" id="PTHR30185">
    <property type="entry name" value="CRYPTIC BETA-GLUCOSIDE BGL OPERON ANTITERMINATOR"/>
    <property type="match status" value="1"/>
</dbReference>
<dbReference type="SUPFAM" id="SSF46785">
    <property type="entry name" value="Winged helix' DNA-binding domain"/>
    <property type="match status" value="1"/>
</dbReference>
<dbReference type="InterPro" id="IPR013196">
    <property type="entry name" value="HTH_11"/>
</dbReference>
<dbReference type="Proteomes" id="UP000467132">
    <property type="component" value="Unassembled WGS sequence"/>
</dbReference>
<feature type="domain" description="PTS EIIA type-2" evidence="6">
    <location>
        <begin position="517"/>
        <end position="657"/>
    </location>
</feature>
<reference evidence="9 10" key="1">
    <citation type="submission" date="2018-08" db="EMBL/GenBank/DDBJ databases">
        <title>Murine metabolic-syndrome-specific gut microbial biobank.</title>
        <authorList>
            <person name="Liu C."/>
        </authorList>
    </citation>
    <scope>NUCLEOTIDE SEQUENCE [LARGE SCALE GENOMIC DNA]</scope>
    <source>
        <strain evidence="9 10">583</strain>
    </source>
</reference>
<proteinExistence type="predicted"/>
<keyword evidence="3" id="KW-0805">Transcription regulation</keyword>
<evidence type="ECO:0000256" key="5">
    <source>
        <dbReference type="ARBA" id="ARBA00023163"/>
    </source>
</evidence>
<dbReference type="InterPro" id="IPR036095">
    <property type="entry name" value="PTS_EIIB-like_sf"/>
</dbReference>
<dbReference type="InterPro" id="IPR013011">
    <property type="entry name" value="PTS_EIIB_2"/>
</dbReference>
<dbReference type="GO" id="GO:0009401">
    <property type="term" value="P:phosphoenolpyruvate-dependent sugar phosphotransferase system"/>
    <property type="evidence" value="ECO:0007669"/>
    <property type="project" value="InterPro"/>
</dbReference>
<dbReference type="InterPro" id="IPR016152">
    <property type="entry name" value="PTrfase/Anion_transptr"/>
</dbReference>
<dbReference type="PROSITE" id="PS51099">
    <property type="entry name" value="PTS_EIIB_TYPE_2"/>
    <property type="match status" value="1"/>
</dbReference>
<evidence type="ECO:0000259" key="7">
    <source>
        <dbReference type="PROSITE" id="PS51099"/>
    </source>
</evidence>
<dbReference type="Gene3D" id="3.40.930.10">
    <property type="entry name" value="Mannitol-specific EII, Chain A"/>
    <property type="match status" value="1"/>
</dbReference>
<keyword evidence="2" id="KW-0677">Repeat</keyword>
<dbReference type="RefSeq" id="WP_160197855.1">
    <property type="nucleotide sequence ID" value="NZ_QXXA01000011.1"/>
</dbReference>
<organism evidence="9 10">
    <name type="scientific">Senegalia massiliensis</name>
    <dbReference type="NCBI Taxonomy" id="1720316"/>
    <lineage>
        <taxon>Bacteria</taxon>
        <taxon>Bacillati</taxon>
        <taxon>Bacillota</taxon>
        <taxon>Clostridia</taxon>
        <taxon>Eubacteriales</taxon>
        <taxon>Clostridiaceae</taxon>
        <taxon>Senegalia</taxon>
    </lineage>
</organism>
<dbReference type="InterPro" id="IPR036634">
    <property type="entry name" value="PRD_sf"/>
</dbReference>
<keyword evidence="5" id="KW-0804">Transcription</keyword>
<dbReference type="PANTHER" id="PTHR30185:SF13">
    <property type="entry name" value="LICABCH OPERON REGULATOR-RELATED"/>
    <property type="match status" value="1"/>
</dbReference>
<dbReference type="PROSITE" id="PS51094">
    <property type="entry name" value="PTS_EIIA_TYPE_2"/>
    <property type="match status" value="1"/>
</dbReference>
<dbReference type="Pfam" id="PF00874">
    <property type="entry name" value="PRD"/>
    <property type="match status" value="2"/>
</dbReference>
<evidence type="ECO:0000259" key="6">
    <source>
        <dbReference type="PROSITE" id="PS51094"/>
    </source>
</evidence>
<dbReference type="EMBL" id="QXXA01000011">
    <property type="protein sequence ID" value="NBI07393.1"/>
    <property type="molecule type" value="Genomic_DNA"/>
</dbReference>
<dbReference type="Gene3D" id="1.10.10.10">
    <property type="entry name" value="Winged helix-like DNA-binding domain superfamily/Winged helix DNA-binding domain"/>
    <property type="match status" value="2"/>
</dbReference>
<feature type="domain" description="PRD" evidence="8">
    <location>
        <begin position="307"/>
        <end position="414"/>
    </location>
</feature>
<feature type="domain" description="PRD" evidence="8">
    <location>
        <begin position="191"/>
        <end position="300"/>
    </location>
</feature>
<dbReference type="InterPro" id="IPR036388">
    <property type="entry name" value="WH-like_DNA-bd_sf"/>
</dbReference>
<dbReference type="OrthoDB" id="3175596at2"/>
<dbReference type="CDD" id="cd00211">
    <property type="entry name" value="PTS_IIA_fru"/>
    <property type="match status" value="1"/>
</dbReference>
<evidence type="ECO:0000259" key="8">
    <source>
        <dbReference type="PROSITE" id="PS51372"/>
    </source>
</evidence>
<evidence type="ECO:0000313" key="10">
    <source>
        <dbReference type="Proteomes" id="UP000467132"/>
    </source>
</evidence>
<dbReference type="SUPFAM" id="SSF52794">
    <property type="entry name" value="PTS system IIB component-like"/>
    <property type="match status" value="1"/>
</dbReference>
<feature type="domain" description="PTS EIIB type-2" evidence="7">
    <location>
        <begin position="419"/>
        <end position="510"/>
    </location>
</feature>
<dbReference type="Pfam" id="PF00359">
    <property type="entry name" value="PTS_EIIA_2"/>
    <property type="match status" value="1"/>
</dbReference>
<dbReference type="PROSITE" id="PS51372">
    <property type="entry name" value="PRD_2"/>
    <property type="match status" value="2"/>
</dbReference>
<name>A0A845R4G2_9CLOT</name>